<keyword evidence="3" id="KW-1185">Reference proteome</keyword>
<gene>
    <name evidence="2" type="ORF">XENORESO_011241</name>
</gene>
<feature type="non-terminal residue" evidence="2">
    <location>
        <position position="1"/>
    </location>
</feature>
<dbReference type="EMBL" id="JAHRIM010073529">
    <property type="protein sequence ID" value="MEQ2273931.1"/>
    <property type="molecule type" value="Genomic_DNA"/>
</dbReference>
<evidence type="ECO:0000256" key="1">
    <source>
        <dbReference type="SAM" id="Phobius"/>
    </source>
</evidence>
<evidence type="ECO:0000313" key="3">
    <source>
        <dbReference type="Proteomes" id="UP001444071"/>
    </source>
</evidence>
<name>A0ABV0WX50_9TELE</name>
<sequence>CSDDLWIDQLRTYKCEVSGSVRGSIGHLRAVVSENIPKLRCGCSVPSFLQSQTWGLFGILASILLCLTLTFLLLHLTVCLHSQPYSSSQMGRLCNSVHPLLCAFFSSFSSVPLYS</sequence>
<accession>A0ABV0WX50</accession>
<proteinExistence type="predicted"/>
<evidence type="ECO:0000313" key="2">
    <source>
        <dbReference type="EMBL" id="MEQ2273931.1"/>
    </source>
</evidence>
<dbReference type="Proteomes" id="UP001444071">
    <property type="component" value="Unassembled WGS sequence"/>
</dbReference>
<protein>
    <submittedName>
        <fullName evidence="2">Uncharacterized protein</fullName>
    </submittedName>
</protein>
<organism evidence="2 3">
    <name type="scientific">Xenotaenia resolanae</name>
    <dbReference type="NCBI Taxonomy" id="208358"/>
    <lineage>
        <taxon>Eukaryota</taxon>
        <taxon>Metazoa</taxon>
        <taxon>Chordata</taxon>
        <taxon>Craniata</taxon>
        <taxon>Vertebrata</taxon>
        <taxon>Euteleostomi</taxon>
        <taxon>Actinopterygii</taxon>
        <taxon>Neopterygii</taxon>
        <taxon>Teleostei</taxon>
        <taxon>Neoteleostei</taxon>
        <taxon>Acanthomorphata</taxon>
        <taxon>Ovalentaria</taxon>
        <taxon>Atherinomorphae</taxon>
        <taxon>Cyprinodontiformes</taxon>
        <taxon>Goodeidae</taxon>
        <taxon>Xenotaenia</taxon>
    </lineage>
</organism>
<reference evidence="2 3" key="1">
    <citation type="submission" date="2021-06" db="EMBL/GenBank/DDBJ databases">
        <authorList>
            <person name="Palmer J.M."/>
        </authorList>
    </citation>
    <scope>NUCLEOTIDE SEQUENCE [LARGE SCALE GENOMIC DNA]</scope>
    <source>
        <strain evidence="2 3">XR_2019</strain>
        <tissue evidence="2">Muscle</tissue>
    </source>
</reference>
<keyword evidence="1" id="KW-0812">Transmembrane</keyword>
<comment type="caution">
    <text evidence="2">The sequence shown here is derived from an EMBL/GenBank/DDBJ whole genome shotgun (WGS) entry which is preliminary data.</text>
</comment>
<feature type="transmembrane region" description="Helical" evidence="1">
    <location>
        <begin position="54"/>
        <end position="76"/>
    </location>
</feature>
<keyword evidence="1" id="KW-0472">Membrane</keyword>
<keyword evidence="1" id="KW-1133">Transmembrane helix</keyword>